<dbReference type="PROSITE" id="PS51269">
    <property type="entry name" value="COMM"/>
    <property type="match status" value="1"/>
</dbReference>
<dbReference type="GeneID" id="114456281"/>
<dbReference type="OrthoDB" id="17646at2759"/>
<evidence type="ECO:0000259" key="1">
    <source>
        <dbReference type="PROSITE" id="PS51269"/>
    </source>
</evidence>
<dbReference type="InterPro" id="IPR017920">
    <property type="entry name" value="COMM"/>
</dbReference>
<dbReference type="RefSeq" id="XP_028293732.1">
    <property type="nucleotide sequence ID" value="XM_028437931.1"/>
</dbReference>
<feature type="domain" description="COMM" evidence="1">
    <location>
        <begin position="107"/>
        <end position="174"/>
    </location>
</feature>
<dbReference type="Pfam" id="PF07258">
    <property type="entry name" value="COMM_domain"/>
    <property type="match status" value="1"/>
</dbReference>
<evidence type="ECO:0000313" key="3">
    <source>
        <dbReference type="Proteomes" id="UP000694680"/>
    </source>
</evidence>
<dbReference type="Proteomes" id="UP000694680">
    <property type="component" value="Chromosome 22"/>
</dbReference>
<reference evidence="2" key="1">
    <citation type="submission" date="2020-06" db="EMBL/GenBank/DDBJ databases">
        <authorList>
            <consortium name="Wellcome Sanger Institute Data Sharing"/>
        </authorList>
    </citation>
    <scope>NUCLEOTIDE SEQUENCE [LARGE SCALE GENOMIC DNA]</scope>
</reference>
<sequence length="175" mass="19404">MAAVLSSVSDTDCKKLCHRVVDSLCGQTPIHKQILSCSNQEWLDLLNFLTSLFHKTVAENHSEDKVLAELSEAGVSQSGIVLDVLRSRKEEIRQSLLDRTLSISSTTLQDFDWQLKLALSSDKIASLNTALLTLSLDVRENGVLKPFSIELNRKELAMLITSLENANKVLLQLKG</sequence>
<proteinExistence type="predicted"/>
<dbReference type="InterPro" id="IPR055184">
    <property type="entry name" value="COMMD8_HN"/>
</dbReference>
<evidence type="ECO:0000313" key="2">
    <source>
        <dbReference type="Ensembl" id="ENSGWIP00000035841.1"/>
    </source>
</evidence>
<keyword evidence="3" id="KW-1185">Reference proteome</keyword>
<dbReference type="PANTHER" id="PTHR16231">
    <property type="entry name" value="COMM DOMAIN-CONTAINING PROTEIN 4-8 FAMILY MEMBER"/>
    <property type="match status" value="1"/>
</dbReference>
<accession>A0A8C5GUD9</accession>
<dbReference type="Ensembl" id="ENSGWIT00000039068.1">
    <property type="protein sequence ID" value="ENSGWIP00000035841.1"/>
    <property type="gene ID" value="ENSGWIG00000018503.1"/>
</dbReference>
<dbReference type="Pfam" id="PF22838">
    <property type="entry name" value="COMMD8_HN"/>
    <property type="match status" value="1"/>
</dbReference>
<dbReference type="CTD" id="54951"/>
<dbReference type="PANTHER" id="PTHR16231:SF0">
    <property type="entry name" value="COMM DOMAIN-CONTAINING PROTEIN 8"/>
    <property type="match status" value="1"/>
</dbReference>
<organism evidence="2 3">
    <name type="scientific">Gouania willdenowi</name>
    <name type="common">Blunt-snouted clingfish</name>
    <name type="synonym">Lepadogaster willdenowi</name>
    <dbReference type="NCBI Taxonomy" id="441366"/>
    <lineage>
        <taxon>Eukaryota</taxon>
        <taxon>Metazoa</taxon>
        <taxon>Chordata</taxon>
        <taxon>Craniata</taxon>
        <taxon>Vertebrata</taxon>
        <taxon>Euteleostomi</taxon>
        <taxon>Actinopterygii</taxon>
        <taxon>Neopterygii</taxon>
        <taxon>Teleostei</taxon>
        <taxon>Neoteleostei</taxon>
        <taxon>Acanthomorphata</taxon>
        <taxon>Ovalentaria</taxon>
        <taxon>Blenniimorphae</taxon>
        <taxon>Blenniiformes</taxon>
        <taxon>Gobiesocoidei</taxon>
        <taxon>Gobiesocidae</taxon>
        <taxon>Gobiesocinae</taxon>
        <taxon>Gouania</taxon>
    </lineage>
</organism>
<dbReference type="AlphaFoldDB" id="A0A8C5GUD9"/>
<dbReference type="InterPro" id="IPR047155">
    <property type="entry name" value="COMMD4/6/7/8"/>
</dbReference>
<protein>
    <recommendedName>
        <fullName evidence="1">COMM domain-containing protein</fullName>
    </recommendedName>
</protein>
<name>A0A8C5GUD9_GOUWI</name>
<reference evidence="2" key="2">
    <citation type="submission" date="2025-08" db="UniProtKB">
        <authorList>
            <consortium name="Ensembl"/>
        </authorList>
    </citation>
    <scope>IDENTIFICATION</scope>
</reference>
<gene>
    <name evidence="2" type="primary">commd8</name>
</gene>
<reference evidence="2" key="3">
    <citation type="submission" date="2025-09" db="UniProtKB">
        <authorList>
            <consortium name="Ensembl"/>
        </authorList>
    </citation>
    <scope>IDENTIFICATION</scope>
</reference>